<feature type="region of interest" description="Disordered" evidence="1">
    <location>
        <begin position="1"/>
        <end position="37"/>
    </location>
</feature>
<reference evidence="2 3" key="1">
    <citation type="journal article" date="2019" name="PLoS ONE">
        <title>Comparative genome analysis indicates high evolutionary potential of pathogenicity genes in Colletotrichum tanaceti.</title>
        <authorList>
            <person name="Lelwala R.V."/>
            <person name="Korhonen P.K."/>
            <person name="Young N.D."/>
            <person name="Scott J.B."/>
            <person name="Ades P.A."/>
            <person name="Gasser R.B."/>
            <person name="Taylor P.W.J."/>
        </authorList>
    </citation>
    <scope>NUCLEOTIDE SEQUENCE [LARGE SCALE GENOMIC DNA]</scope>
    <source>
        <strain evidence="2">BRIP57314</strain>
    </source>
</reference>
<dbReference type="EMBL" id="PJEX01000049">
    <property type="protein sequence ID" value="TKW57158.1"/>
    <property type="molecule type" value="Genomic_DNA"/>
</dbReference>
<evidence type="ECO:0000313" key="3">
    <source>
        <dbReference type="Proteomes" id="UP000310108"/>
    </source>
</evidence>
<accession>A0A4U6XN72</accession>
<name>A0A4U6XN72_9PEZI</name>
<evidence type="ECO:0000313" key="2">
    <source>
        <dbReference type="EMBL" id="TKW57158.1"/>
    </source>
</evidence>
<proteinExistence type="predicted"/>
<protein>
    <submittedName>
        <fullName evidence="2">Uncharacterized protein</fullName>
    </submittedName>
</protein>
<evidence type="ECO:0000256" key="1">
    <source>
        <dbReference type="SAM" id="MobiDB-lite"/>
    </source>
</evidence>
<dbReference type="AlphaFoldDB" id="A0A4U6XN72"/>
<organism evidence="2 3">
    <name type="scientific">Colletotrichum tanaceti</name>
    <dbReference type="NCBI Taxonomy" id="1306861"/>
    <lineage>
        <taxon>Eukaryota</taxon>
        <taxon>Fungi</taxon>
        <taxon>Dikarya</taxon>
        <taxon>Ascomycota</taxon>
        <taxon>Pezizomycotina</taxon>
        <taxon>Sordariomycetes</taxon>
        <taxon>Hypocreomycetidae</taxon>
        <taxon>Glomerellales</taxon>
        <taxon>Glomerellaceae</taxon>
        <taxon>Colletotrichum</taxon>
        <taxon>Colletotrichum destructivum species complex</taxon>
    </lineage>
</organism>
<keyword evidence="3" id="KW-1185">Reference proteome</keyword>
<gene>
    <name evidence="2" type="ORF">CTA1_9087</name>
</gene>
<sequence>MTPTPISAPVIAPTDAPSPAETNARDGSDIDTDTDTDTDAVVIGRDDVSDYNPGQILPAPPETMEKLRASWVVILLKAAS</sequence>
<comment type="caution">
    <text evidence="2">The sequence shown here is derived from an EMBL/GenBank/DDBJ whole genome shotgun (WGS) entry which is preliminary data.</text>
</comment>
<dbReference type="Proteomes" id="UP000310108">
    <property type="component" value="Unassembled WGS sequence"/>
</dbReference>